<name>A0A1X6MPK1_9APHY</name>
<keyword evidence="2" id="KW-0472">Membrane</keyword>
<evidence type="ECO:0000313" key="5">
    <source>
        <dbReference type="Proteomes" id="UP000194127"/>
    </source>
</evidence>
<feature type="region of interest" description="Disordered" evidence="1">
    <location>
        <begin position="605"/>
        <end position="677"/>
    </location>
</feature>
<feature type="signal peptide" evidence="3">
    <location>
        <begin position="1"/>
        <end position="23"/>
    </location>
</feature>
<feature type="compositionally biased region" description="Low complexity" evidence="1">
    <location>
        <begin position="613"/>
        <end position="629"/>
    </location>
</feature>
<feature type="chain" id="PRO_5010878368" description="Transmembrane protein" evidence="3">
    <location>
        <begin position="24"/>
        <end position="677"/>
    </location>
</feature>
<keyword evidence="2" id="KW-1133">Transmembrane helix</keyword>
<dbReference type="OrthoDB" id="10313947at2759"/>
<feature type="region of interest" description="Disordered" evidence="1">
    <location>
        <begin position="472"/>
        <end position="502"/>
    </location>
</feature>
<dbReference type="EMBL" id="KZ110605">
    <property type="protein sequence ID" value="OSX58122.1"/>
    <property type="molecule type" value="Genomic_DNA"/>
</dbReference>
<sequence length="677" mass="73930">MLWLQIASHMGIALLAFVAQMQGHNTLYPTNTIGLLINAVLTHIPTITEIAHSLVAIAPPRPAYPAQYPIPDPTTMTSKDLIPWTPTMLPVSEERQPSCLITAPAPPPSTVAEMDNYTLVSQVAYLTMDPIILEEHVEIGEPMDMSQLTCLLWRGVLAVAIVCGIYIVTMAFMNGIMKNNIYASRWRSSIVVSPMFVSYTDVGAASLFHAELALNSEDASADFLSSMVNIISGLRVATGPDWNIYDNDSDYQVHLAQTAEMTHESEAANNVHITSEFNASPAFTADTAPAHFGGDDAVYNPNTLAIQDTQDAQETADIKLKELCKAVENVVKVNNPPESTDDDASAHADLTTTASTHETGIQEQDAGPDGWHALECVHLGQESVQKKPNERALTTGDDAGPAEENFGEQEKLEHGPQAERKKHKKGTAELIQEQEVKIAQEQTATVDQTKKNGSCEENKVCENIEQLEKRRDCATLQQRNKQGSQDTQSRRRRKRRHSSANGDSACVSARLFNVNDSHAQSSTLPSAREHIPTATSGITCVSMSHAKPQIIYQTGPEVFNINYTRAPSSFEHFVFSDLPEGPLGYQTPVLPEVSCDYERVYIPTPNPPRSLRATPSSAPSRVAPSVNVPSPSPTSPPSGEASGSAQGESTERRRPRNYGERAFQSAFAAALRPRRER</sequence>
<dbReference type="GeneID" id="36331766"/>
<evidence type="ECO:0000256" key="1">
    <source>
        <dbReference type="SAM" id="MobiDB-lite"/>
    </source>
</evidence>
<dbReference type="RefSeq" id="XP_024334916.1">
    <property type="nucleotide sequence ID" value="XM_024486817.1"/>
</dbReference>
<organism evidence="4 5">
    <name type="scientific">Postia placenta MAD-698-R-SB12</name>
    <dbReference type="NCBI Taxonomy" id="670580"/>
    <lineage>
        <taxon>Eukaryota</taxon>
        <taxon>Fungi</taxon>
        <taxon>Dikarya</taxon>
        <taxon>Basidiomycota</taxon>
        <taxon>Agaricomycotina</taxon>
        <taxon>Agaricomycetes</taxon>
        <taxon>Polyporales</taxon>
        <taxon>Adustoporiaceae</taxon>
        <taxon>Rhodonia</taxon>
    </lineage>
</organism>
<feature type="compositionally biased region" description="Low complexity" evidence="1">
    <location>
        <begin position="637"/>
        <end position="648"/>
    </location>
</feature>
<evidence type="ECO:0008006" key="6">
    <source>
        <dbReference type="Google" id="ProtNLM"/>
    </source>
</evidence>
<keyword evidence="2" id="KW-0812">Transmembrane</keyword>
<accession>A0A1X6MPK1</accession>
<proteinExistence type="predicted"/>
<feature type="compositionally biased region" description="Basic and acidic residues" evidence="1">
    <location>
        <begin position="408"/>
        <end position="419"/>
    </location>
</feature>
<keyword evidence="3" id="KW-0732">Signal</keyword>
<evidence type="ECO:0000256" key="2">
    <source>
        <dbReference type="SAM" id="Phobius"/>
    </source>
</evidence>
<gene>
    <name evidence="4" type="ORF">POSPLADRAFT_1154157</name>
</gene>
<feature type="region of interest" description="Disordered" evidence="1">
    <location>
        <begin position="381"/>
        <end position="427"/>
    </location>
</feature>
<feature type="transmembrane region" description="Helical" evidence="2">
    <location>
        <begin position="151"/>
        <end position="177"/>
    </location>
</feature>
<feature type="compositionally biased region" description="Polar residues" evidence="1">
    <location>
        <begin position="475"/>
        <end position="487"/>
    </location>
</feature>
<reference evidence="4 5" key="1">
    <citation type="submission" date="2017-04" db="EMBL/GenBank/DDBJ databases">
        <title>Genome Sequence of the Model Brown-Rot Fungus Postia placenta SB12.</title>
        <authorList>
            <consortium name="DOE Joint Genome Institute"/>
            <person name="Gaskell J."/>
            <person name="Kersten P."/>
            <person name="Larrondo L.F."/>
            <person name="Canessa P."/>
            <person name="Martinez D."/>
            <person name="Hibbett D."/>
            <person name="Schmoll M."/>
            <person name="Kubicek C.P."/>
            <person name="Martinez A.T."/>
            <person name="Yadav J."/>
            <person name="Master E."/>
            <person name="Magnuson J.K."/>
            <person name="James T."/>
            <person name="Yaver D."/>
            <person name="Berka R."/>
            <person name="Labutti K."/>
            <person name="Lipzen A."/>
            <person name="Aerts A."/>
            <person name="Barry K."/>
            <person name="Henrissat B."/>
            <person name="Blanchette R."/>
            <person name="Grigoriev I."/>
            <person name="Cullen D."/>
        </authorList>
    </citation>
    <scope>NUCLEOTIDE SEQUENCE [LARGE SCALE GENOMIC DNA]</scope>
    <source>
        <strain evidence="4 5">MAD-698-R-SB12</strain>
    </source>
</reference>
<dbReference type="Proteomes" id="UP000194127">
    <property type="component" value="Unassembled WGS sequence"/>
</dbReference>
<keyword evidence="5" id="KW-1185">Reference proteome</keyword>
<evidence type="ECO:0000256" key="3">
    <source>
        <dbReference type="SAM" id="SignalP"/>
    </source>
</evidence>
<protein>
    <recommendedName>
        <fullName evidence="6">Transmembrane protein</fullName>
    </recommendedName>
</protein>
<evidence type="ECO:0000313" key="4">
    <source>
        <dbReference type="EMBL" id="OSX58122.1"/>
    </source>
</evidence>
<dbReference type="AlphaFoldDB" id="A0A1X6MPK1"/>